<protein>
    <submittedName>
        <fullName evidence="1">Uncharacterized protein</fullName>
    </submittedName>
</protein>
<reference evidence="1" key="1">
    <citation type="submission" date="2023-05" db="EMBL/GenBank/DDBJ databases">
        <title>Nepenthes gracilis genome sequencing.</title>
        <authorList>
            <person name="Fukushima K."/>
        </authorList>
    </citation>
    <scope>NUCLEOTIDE SEQUENCE</scope>
    <source>
        <strain evidence="1">SING2019-196</strain>
    </source>
</reference>
<proteinExistence type="predicted"/>
<organism evidence="1 2">
    <name type="scientific">Nepenthes gracilis</name>
    <name type="common">Slender pitcher plant</name>
    <dbReference type="NCBI Taxonomy" id="150966"/>
    <lineage>
        <taxon>Eukaryota</taxon>
        <taxon>Viridiplantae</taxon>
        <taxon>Streptophyta</taxon>
        <taxon>Embryophyta</taxon>
        <taxon>Tracheophyta</taxon>
        <taxon>Spermatophyta</taxon>
        <taxon>Magnoliopsida</taxon>
        <taxon>eudicotyledons</taxon>
        <taxon>Gunneridae</taxon>
        <taxon>Pentapetalae</taxon>
        <taxon>Caryophyllales</taxon>
        <taxon>Nepenthaceae</taxon>
        <taxon>Nepenthes</taxon>
    </lineage>
</organism>
<keyword evidence="2" id="KW-1185">Reference proteome</keyword>
<evidence type="ECO:0000313" key="2">
    <source>
        <dbReference type="Proteomes" id="UP001279734"/>
    </source>
</evidence>
<dbReference type="Proteomes" id="UP001279734">
    <property type="component" value="Unassembled WGS sequence"/>
</dbReference>
<name>A0AAD3XMD4_NEPGR</name>
<comment type="caution">
    <text evidence="1">The sequence shown here is derived from an EMBL/GenBank/DDBJ whole genome shotgun (WGS) entry which is preliminary data.</text>
</comment>
<dbReference type="AlphaFoldDB" id="A0AAD3XMD4"/>
<dbReference type="EMBL" id="BSYO01000009">
    <property type="protein sequence ID" value="GMH09645.1"/>
    <property type="molecule type" value="Genomic_DNA"/>
</dbReference>
<sequence>MVSVDQLRDMLRVMVVRKLLVALLVLVLRLGCLFLRNVSLMILPTLVGAGPRLHLLPCGSCPPADFDGRDLLLLTEIPSFRTTQGCGAAICLSANGRDVANSRGVSENDAESCYPMSVAADRIADASSPFRISTTLWAVACS</sequence>
<accession>A0AAD3XMD4</accession>
<evidence type="ECO:0000313" key="1">
    <source>
        <dbReference type="EMBL" id="GMH09645.1"/>
    </source>
</evidence>
<gene>
    <name evidence="1" type="ORF">Nepgr_011486</name>
</gene>